<dbReference type="InterPro" id="IPR051414">
    <property type="entry name" value="Adenylate-forming_Reductase"/>
</dbReference>
<dbReference type="SUPFAM" id="SSF51735">
    <property type="entry name" value="NAD(P)-binding Rossmann-fold domains"/>
    <property type="match status" value="1"/>
</dbReference>
<dbReference type="InterPro" id="IPR013120">
    <property type="entry name" value="FAR_NAD-bd"/>
</dbReference>
<evidence type="ECO:0000256" key="2">
    <source>
        <dbReference type="ARBA" id="ARBA00022553"/>
    </source>
</evidence>
<feature type="domain" description="Thioester reductase (TE)" evidence="3">
    <location>
        <begin position="34"/>
        <end position="101"/>
    </location>
</feature>
<dbReference type="PANTHER" id="PTHR43439">
    <property type="entry name" value="PHENYLACETATE-COENZYME A LIGASE"/>
    <property type="match status" value="1"/>
</dbReference>
<dbReference type="Gene3D" id="3.40.50.720">
    <property type="entry name" value="NAD(P)-binding Rossmann-like Domain"/>
    <property type="match status" value="1"/>
</dbReference>
<keyword evidence="2" id="KW-0597">Phosphoprotein</keyword>
<evidence type="ECO:0000313" key="5">
    <source>
        <dbReference type="Proteomes" id="UP001153365"/>
    </source>
</evidence>
<proteinExistence type="predicted"/>
<dbReference type="AlphaFoldDB" id="A0AAV0BHS6"/>
<name>A0AAV0BHS6_PHAPC</name>
<dbReference type="PANTHER" id="PTHR43439:SF2">
    <property type="entry name" value="ENZYME, PUTATIVE (JCVI)-RELATED"/>
    <property type="match status" value="1"/>
</dbReference>
<keyword evidence="5" id="KW-1185">Reference proteome</keyword>
<dbReference type="EMBL" id="CALTRL010005772">
    <property type="protein sequence ID" value="CAH7686109.1"/>
    <property type="molecule type" value="Genomic_DNA"/>
</dbReference>
<organism evidence="4 5">
    <name type="scientific">Phakopsora pachyrhizi</name>
    <name type="common">Asian soybean rust disease fungus</name>
    <dbReference type="NCBI Taxonomy" id="170000"/>
    <lineage>
        <taxon>Eukaryota</taxon>
        <taxon>Fungi</taxon>
        <taxon>Dikarya</taxon>
        <taxon>Basidiomycota</taxon>
        <taxon>Pucciniomycotina</taxon>
        <taxon>Pucciniomycetes</taxon>
        <taxon>Pucciniales</taxon>
        <taxon>Phakopsoraceae</taxon>
        <taxon>Phakopsora</taxon>
    </lineage>
</organism>
<evidence type="ECO:0000259" key="3">
    <source>
        <dbReference type="Pfam" id="PF07993"/>
    </source>
</evidence>
<comment type="caution">
    <text evidence="4">The sequence shown here is derived from an EMBL/GenBank/DDBJ whole genome shotgun (WGS) entry which is preliminary data.</text>
</comment>
<accession>A0AAV0BHS6</accession>
<protein>
    <submittedName>
        <fullName evidence="4">Expressed protein</fullName>
    </submittedName>
</protein>
<reference evidence="4" key="1">
    <citation type="submission" date="2022-06" db="EMBL/GenBank/DDBJ databases">
        <authorList>
            <consortium name="SYNGENTA / RWTH Aachen University"/>
        </authorList>
    </citation>
    <scope>NUCLEOTIDE SEQUENCE</scope>
</reference>
<dbReference type="Proteomes" id="UP001153365">
    <property type="component" value="Unassembled WGS sequence"/>
</dbReference>
<gene>
    <name evidence="4" type="ORF">PPACK8108_LOCUS20716</name>
</gene>
<keyword evidence="1" id="KW-0596">Phosphopantetheine</keyword>
<dbReference type="InterPro" id="IPR036291">
    <property type="entry name" value="NAD(P)-bd_dom_sf"/>
</dbReference>
<dbReference type="Pfam" id="PF07993">
    <property type="entry name" value="NAD_binding_4"/>
    <property type="match status" value="1"/>
</dbReference>
<evidence type="ECO:0000313" key="4">
    <source>
        <dbReference type="EMBL" id="CAH7686109.1"/>
    </source>
</evidence>
<evidence type="ECO:0000256" key="1">
    <source>
        <dbReference type="ARBA" id="ARBA00022450"/>
    </source>
</evidence>
<sequence>MERASEFVKGYKILTNVINLMSCINSKFFFSFIQILEEHAKEYGFTSVILRIAQLCGSRKNGAWNKSEWFPLLVQSGIQLGCLPDGADNIAWIPVDEAAKALNDISFYERVESDLDRKNTYRHLVHPKPVLWHNIIETLGEMISSVRSEKYGNRSPVKLVSYQEWFENLMKKSEEVQLGSSLGEIGALKLIDHFKAQLKSGGLHLESIKGFEAMGVRRLVTSKSEVESSHLTNCLPLNDSDANLWFKYWQANGLF</sequence>